<reference evidence="4" key="1">
    <citation type="journal article" date="2019" name="Int. J. Syst. Evol. Microbiol.">
        <title>The Global Catalogue of Microorganisms (GCM) 10K type strain sequencing project: providing services to taxonomists for standard genome sequencing and annotation.</title>
        <authorList>
            <consortium name="The Broad Institute Genomics Platform"/>
            <consortium name="The Broad Institute Genome Sequencing Center for Infectious Disease"/>
            <person name="Wu L."/>
            <person name="Ma J."/>
        </authorList>
    </citation>
    <scope>NUCLEOTIDE SEQUENCE [LARGE SCALE GENOMIC DNA]</scope>
    <source>
        <strain evidence="4">CGMCC 1.12286</strain>
    </source>
</reference>
<dbReference type="SUPFAM" id="SSF51430">
    <property type="entry name" value="NAD(P)-linked oxidoreductase"/>
    <property type="match status" value="1"/>
</dbReference>
<dbReference type="InterPro" id="IPR020471">
    <property type="entry name" value="AKR"/>
</dbReference>
<dbReference type="EMBL" id="JBHUCX010000100">
    <property type="protein sequence ID" value="MFD1678072.1"/>
    <property type="molecule type" value="Genomic_DNA"/>
</dbReference>
<protein>
    <submittedName>
        <fullName evidence="3">Aldo/keto reductase</fullName>
    </submittedName>
</protein>
<dbReference type="InterPro" id="IPR023210">
    <property type="entry name" value="NADP_OxRdtase_dom"/>
</dbReference>
<dbReference type="PANTHER" id="PTHR43364:SF4">
    <property type="entry name" value="NAD(P)-LINKED OXIDOREDUCTASE SUPERFAMILY PROTEIN"/>
    <property type="match status" value="1"/>
</dbReference>
<evidence type="ECO:0000256" key="1">
    <source>
        <dbReference type="ARBA" id="ARBA00023002"/>
    </source>
</evidence>
<dbReference type="Proteomes" id="UP001597079">
    <property type="component" value="Unassembled WGS sequence"/>
</dbReference>
<dbReference type="PRINTS" id="PR00069">
    <property type="entry name" value="ALDKETRDTASE"/>
</dbReference>
<evidence type="ECO:0000313" key="3">
    <source>
        <dbReference type="EMBL" id="MFD1678072.1"/>
    </source>
</evidence>
<evidence type="ECO:0000313" key="4">
    <source>
        <dbReference type="Proteomes" id="UP001597079"/>
    </source>
</evidence>
<dbReference type="CDD" id="cd19085">
    <property type="entry name" value="AKR_AKR11B3"/>
    <property type="match status" value="1"/>
</dbReference>
<sequence length="349" mass="38742">MEKRKLGSSDLDVSVLGMGCWQYGGGDYWGEQSQKDVNNIVHQALDVGINYFDTAEVYNNGESEKSLGNALKGKREMAVIGSKITPANLHPSVLRKHCEDSLARLQTDYIDVYMVHWPVEPHAIEHFTNDVSLISNPTTLQEAFDGLAALQQEGKIRHIGISNHGVEQMKAVQATGVPFVVNELAYNLLSRAIEAHILPYCIENEIGVIGYMPLQQGLLTGNYTSLEAVKPMQARSRHFHFSRGTGSRHGETGAEEEIEIALKEIQILANELGVDMITLSLAWAIARKGMTTAIVGCRNEKQLAQNIQGALYHLENEAIEKLNQITDSVKAKLGDNPDYYENRNNSRIR</sequence>
<organism evidence="3 4">
    <name type="scientific">Alicyclobacillus fodiniaquatilis</name>
    <dbReference type="NCBI Taxonomy" id="1661150"/>
    <lineage>
        <taxon>Bacteria</taxon>
        <taxon>Bacillati</taxon>
        <taxon>Bacillota</taxon>
        <taxon>Bacilli</taxon>
        <taxon>Bacillales</taxon>
        <taxon>Alicyclobacillaceae</taxon>
        <taxon>Alicyclobacillus</taxon>
    </lineage>
</organism>
<feature type="domain" description="NADP-dependent oxidoreductase" evidence="2">
    <location>
        <begin position="16"/>
        <end position="325"/>
    </location>
</feature>
<dbReference type="InterPro" id="IPR050523">
    <property type="entry name" value="AKR_Detox_Biosynth"/>
</dbReference>
<dbReference type="Gene3D" id="3.20.20.100">
    <property type="entry name" value="NADP-dependent oxidoreductase domain"/>
    <property type="match status" value="1"/>
</dbReference>
<dbReference type="Pfam" id="PF00248">
    <property type="entry name" value="Aldo_ket_red"/>
    <property type="match status" value="1"/>
</dbReference>
<keyword evidence="1" id="KW-0560">Oxidoreductase</keyword>
<dbReference type="InterPro" id="IPR036812">
    <property type="entry name" value="NAD(P)_OxRdtase_dom_sf"/>
</dbReference>
<dbReference type="PANTHER" id="PTHR43364">
    <property type="entry name" value="NADH-SPECIFIC METHYLGLYOXAL REDUCTASE-RELATED"/>
    <property type="match status" value="1"/>
</dbReference>
<keyword evidence="4" id="KW-1185">Reference proteome</keyword>
<proteinExistence type="predicted"/>
<name>A0ABW4JPC0_9BACL</name>
<accession>A0ABW4JPC0</accession>
<gene>
    <name evidence="3" type="ORF">ACFSB2_25730</name>
</gene>
<comment type="caution">
    <text evidence="3">The sequence shown here is derived from an EMBL/GenBank/DDBJ whole genome shotgun (WGS) entry which is preliminary data.</text>
</comment>
<evidence type="ECO:0000259" key="2">
    <source>
        <dbReference type="Pfam" id="PF00248"/>
    </source>
</evidence>
<dbReference type="RefSeq" id="WP_377946054.1">
    <property type="nucleotide sequence ID" value="NZ_JBHUCX010000100.1"/>
</dbReference>